<dbReference type="AlphaFoldDB" id="A0A059J283"/>
<feature type="region of interest" description="Disordered" evidence="7">
    <location>
        <begin position="351"/>
        <end position="378"/>
    </location>
</feature>
<sequence length="378" mass="41308">MKRSITARGIRPSSCLKPGPRCGRRRQIHIQAIPSSQLNSVTSDNFHTASTTARSAISPDAKFEVVGSPYSLLSVSLSASQNLYTRRGTLVGLSGKAENVVSTLQILEPFRRAAFGIPFLYQKISSTSPVSALISVKSPVTSLALLQLNGTVDWMLAQRNALLAWTGHSLTVKPRINSQLSIMHWGNSEVTGRGLIALAGKGQIYSIDLKEGEQYIAHPGNVIAYTMTNTPPQPYRFKSTTLRFQVPNLGIGRRLSNTNLVSNLSKSDTWMTLMKIFHTFRTWTRRTIWGDRLFLQFQGPTTLLVQSRAARINDILTDGEVNEIADATPGVTRAAVEATEAPALKEIASKAAAEHKTGQRQSVASVHQDGKVDIKSTE</sequence>
<comment type="subcellular location">
    <subcellularLocation>
        <location evidence="1 6">Mitochondrion</location>
    </subcellularLocation>
</comment>
<evidence type="ECO:0000256" key="2">
    <source>
        <dbReference type="ARBA" id="ARBA00009322"/>
    </source>
</evidence>
<dbReference type="GO" id="GO:0007007">
    <property type="term" value="P:inner mitochondrial membrane organization"/>
    <property type="evidence" value="ECO:0007669"/>
    <property type="project" value="TreeGrafter"/>
</dbReference>
<dbReference type="PANTHER" id="PTHR36959">
    <property type="entry name" value="ALTERED INHERITANCE OF MITOCHONDRIA PROTEIN 24, MITOCHONDRIAL"/>
    <property type="match status" value="1"/>
</dbReference>
<organism evidence="8 9">
    <name type="scientific">Trichophyton interdigitale (strain MR816)</name>
    <dbReference type="NCBI Taxonomy" id="1215338"/>
    <lineage>
        <taxon>Eukaryota</taxon>
        <taxon>Fungi</taxon>
        <taxon>Dikarya</taxon>
        <taxon>Ascomycota</taxon>
        <taxon>Pezizomycotina</taxon>
        <taxon>Eurotiomycetes</taxon>
        <taxon>Eurotiomycetidae</taxon>
        <taxon>Onygenales</taxon>
        <taxon>Arthrodermataceae</taxon>
        <taxon>Trichophyton</taxon>
    </lineage>
</organism>
<evidence type="ECO:0000256" key="7">
    <source>
        <dbReference type="SAM" id="MobiDB-lite"/>
    </source>
</evidence>
<dbReference type="EMBL" id="AOKY01000386">
    <property type="protein sequence ID" value="KDB22001.1"/>
    <property type="molecule type" value="Genomic_DNA"/>
</dbReference>
<dbReference type="InterPro" id="IPR036983">
    <property type="entry name" value="AIM24_sf"/>
</dbReference>
<evidence type="ECO:0000256" key="5">
    <source>
        <dbReference type="ARBA" id="ARBA00023128"/>
    </source>
</evidence>
<protein>
    <recommendedName>
        <fullName evidence="3 6">Altered inheritance of mitochondria protein 24, mitochondrial</fullName>
    </recommendedName>
</protein>
<evidence type="ECO:0000313" key="9">
    <source>
        <dbReference type="Proteomes" id="UP000024533"/>
    </source>
</evidence>
<gene>
    <name evidence="8" type="ORF">H109_06069</name>
</gene>
<dbReference type="OrthoDB" id="5295771at2759"/>
<accession>A0A059J283</accession>
<dbReference type="InterPro" id="IPR016031">
    <property type="entry name" value="Trp_RNA-bd_attenuator-like_dom"/>
</dbReference>
<proteinExistence type="inferred from homology"/>
<name>A0A059J283_TRIIM</name>
<reference evidence="8 9" key="1">
    <citation type="submission" date="2014-02" db="EMBL/GenBank/DDBJ databases">
        <title>The Genome Sequence of Trichophyton interdigitale MR816.</title>
        <authorList>
            <consortium name="The Broad Institute Genomics Platform"/>
            <person name="Cuomo C.A."/>
            <person name="White T.C."/>
            <person name="Graser Y."/>
            <person name="Martinez-Rossi N."/>
            <person name="Heitman J."/>
            <person name="Young S.K."/>
            <person name="Zeng Q."/>
            <person name="Gargeya S."/>
            <person name="Abouelleil A."/>
            <person name="Alvarado L."/>
            <person name="Chapman S.B."/>
            <person name="Gainer-Dewar J."/>
            <person name="Goldberg J."/>
            <person name="Griggs A."/>
            <person name="Gujja S."/>
            <person name="Hansen M."/>
            <person name="Howarth C."/>
            <person name="Imamovic A."/>
            <person name="Larimer J."/>
            <person name="Martinez D."/>
            <person name="Murphy C."/>
            <person name="Pearson M.D."/>
            <person name="Persinoti G."/>
            <person name="Poon T."/>
            <person name="Priest M."/>
            <person name="Roberts A.D."/>
            <person name="Saif S."/>
            <person name="Shea T.D."/>
            <person name="Sykes S.N."/>
            <person name="Wortman J."/>
            <person name="Nusbaum C."/>
            <person name="Birren B."/>
        </authorList>
    </citation>
    <scope>NUCLEOTIDE SEQUENCE [LARGE SCALE GENOMIC DNA]</scope>
    <source>
        <strain evidence="8 9">MR816</strain>
    </source>
</reference>
<dbReference type="SUPFAM" id="SSF51219">
    <property type="entry name" value="TRAP-like"/>
    <property type="match status" value="1"/>
</dbReference>
<evidence type="ECO:0000256" key="3">
    <source>
        <dbReference type="ARBA" id="ARBA00013287"/>
    </source>
</evidence>
<comment type="similarity">
    <text evidence="2 6">Belongs to the AIM24 family.</text>
</comment>
<evidence type="ECO:0000256" key="1">
    <source>
        <dbReference type="ARBA" id="ARBA00004173"/>
    </source>
</evidence>
<keyword evidence="4" id="KW-0809">Transit peptide</keyword>
<dbReference type="OMA" id="QTRCVQI"/>
<dbReference type="FunFam" id="3.60.160.10:FF:000001">
    <property type="entry name" value="Altered inheritance of mitochondria protein 24, mitochondrial"/>
    <property type="match status" value="1"/>
</dbReference>
<feature type="compositionally biased region" description="Basic and acidic residues" evidence="7">
    <location>
        <begin position="368"/>
        <end position="378"/>
    </location>
</feature>
<evidence type="ECO:0000256" key="6">
    <source>
        <dbReference type="RuleBase" id="RU363045"/>
    </source>
</evidence>
<dbReference type="Gene3D" id="3.60.160.10">
    <property type="entry name" value="Mitochondrial biogenesis AIM24"/>
    <property type="match status" value="1"/>
</dbReference>
<evidence type="ECO:0000256" key="4">
    <source>
        <dbReference type="ARBA" id="ARBA00022946"/>
    </source>
</evidence>
<dbReference type="Pfam" id="PF01987">
    <property type="entry name" value="AIM24"/>
    <property type="match status" value="1"/>
</dbReference>
<dbReference type="Proteomes" id="UP000024533">
    <property type="component" value="Unassembled WGS sequence"/>
</dbReference>
<keyword evidence="9" id="KW-1185">Reference proteome</keyword>
<dbReference type="GO" id="GO:0005743">
    <property type="term" value="C:mitochondrial inner membrane"/>
    <property type="evidence" value="ECO:0007669"/>
    <property type="project" value="TreeGrafter"/>
</dbReference>
<dbReference type="PANTHER" id="PTHR36959:SF2">
    <property type="entry name" value="ALTERED INHERITANCE OF MITOCHONDRIA PROTEIN 24, MITOCHONDRIAL"/>
    <property type="match status" value="1"/>
</dbReference>
<keyword evidence="5 6" id="KW-0496">Mitochondrion</keyword>
<dbReference type="InterPro" id="IPR002838">
    <property type="entry name" value="AIM24"/>
</dbReference>
<dbReference type="HOGENOM" id="CLU_046558_0_0_1"/>
<evidence type="ECO:0000313" key="8">
    <source>
        <dbReference type="EMBL" id="KDB22001.1"/>
    </source>
</evidence>
<comment type="caution">
    <text evidence="8">The sequence shown here is derived from an EMBL/GenBank/DDBJ whole genome shotgun (WGS) entry which is preliminary data.</text>
</comment>